<feature type="domain" description="HAMP" evidence="16">
    <location>
        <begin position="198"/>
        <end position="251"/>
    </location>
</feature>
<evidence type="ECO:0000256" key="8">
    <source>
        <dbReference type="ARBA" id="ARBA00022741"/>
    </source>
</evidence>
<evidence type="ECO:0000313" key="18">
    <source>
        <dbReference type="Proteomes" id="UP000584325"/>
    </source>
</evidence>
<dbReference type="GO" id="GO:0005886">
    <property type="term" value="C:plasma membrane"/>
    <property type="evidence" value="ECO:0007669"/>
    <property type="project" value="UniProtKB-SubCell"/>
</dbReference>
<evidence type="ECO:0000256" key="11">
    <source>
        <dbReference type="ARBA" id="ARBA00022989"/>
    </source>
</evidence>
<keyword evidence="13 14" id="KW-0472">Membrane</keyword>
<dbReference type="SMART" id="SM00387">
    <property type="entry name" value="HATPase_c"/>
    <property type="match status" value="1"/>
</dbReference>
<feature type="domain" description="Histidine kinase" evidence="15">
    <location>
        <begin position="259"/>
        <end position="472"/>
    </location>
</feature>
<dbReference type="SMART" id="SM00304">
    <property type="entry name" value="HAMP"/>
    <property type="match status" value="1"/>
</dbReference>
<dbReference type="GO" id="GO:0000155">
    <property type="term" value="F:phosphorelay sensor kinase activity"/>
    <property type="evidence" value="ECO:0007669"/>
    <property type="project" value="InterPro"/>
</dbReference>
<reference evidence="17 18" key="1">
    <citation type="submission" date="2020-08" db="EMBL/GenBank/DDBJ databases">
        <title>Genomic Encyclopedia of Type Strains, Phase III (KMG-III): the genomes of soil and plant-associated and newly described type strains.</title>
        <authorList>
            <person name="Whitman W."/>
        </authorList>
    </citation>
    <scope>NUCLEOTIDE SEQUENCE [LARGE SCALE GENOMIC DNA]</scope>
    <source>
        <strain evidence="17 18">CECT 7753</strain>
    </source>
</reference>
<dbReference type="PANTHER" id="PTHR45436:SF3">
    <property type="entry name" value="SENSOR HISTIDINE KINASE HPRS"/>
    <property type="match status" value="1"/>
</dbReference>
<comment type="caution">
    <text evidence="17">The sequence shown here is derived from an EMBL/GenBank/DDBJ whole genome shotgun (WGS) entry which is preliminary data.</text>
</comment>
<dbReference type="CDD" id="cd00075">
    <property type="entry name" value="HATPase"/>
    <property type="match status" value="1"/>
</dbReference>
<protein>
    <recommendedName>
        <fullName evidence="14">Sensor protein</fullName>
        <ecNumber evidence="14">2.7.13.3</ecNumber>
    </recommendedName>
</protein>
<dbReference type="SUPFAM" id="SSF55874">
    <property type="entry name" value="ATPase domain of HSP90 chaperone/DNA topoisomerase II/histidine kinase"/>
    <property type="match status" value="1"/>
</dbReference>
<keyword evidence="5" id="KW-0597">Phosphoprotein</keyword>
<keyword evidence="6 14" id="KW-0808">Transferase</keyword>
<evidence type="ECO:0000256" key="14">
    <source>
        <dbReference type="RuleBase" id="RU364088"/>
    </source>
</evidence>
<dbReference type="CDD" id="cd00082">
    <property type="entry name" value="HisKA"/>
    <property type="match status" value="1"/>
</dbReference>
<comment type="subcellular location">
    <subcellularLocation>
        <location evidence="2 14">Cell inner membrane</location>
    </subcellularLocation>
</comment>
<dbReference type="Gene3D" id="1.10.287.130">
    <property type="match status" value="1"/>
</dbReference>
<evidence type="ECO:0000256" key="7">
    <source>
        <dbReference type="ARBA" id="ARBA00022692"/>
    </source>
</evidence>
<dbReference type="AlphaFoldDB" id="A0A7W5EBT0"/>
<evidence type="ECO:0000256" key="3">
    <source>
        <dbReference type="ARBA" id="ARBA00022475"/>
    </source>
</evidence>
<dbReference type="Pfam" id="PF00512">
    <property type="entry name" value="HisKA"/>
    <property type="match status" value="1"/>
</dbReference>
<dbReference type="Gene3D" id="3.30.565.10">
    <property type="entry name" value="Histidine kinase-like ATPase, C-terminal domain"/>
    <property type="match status" value="1"/>
</dbReference>
<dbReference type="PRINTS" id="PR00344">
    <property type="entry name" value="BCTRLSENSOR"/>
</dbReference>
<keyword evidence="4 14" id="KW-0997">Cell inner membrane</keyword>
<dbReference type="PROSITE" id="PS50885">
    <property type="entry name" value="HAMP"/>
    <property type="match status" value="1"/>
</dbReference>
<dbReference type="InterPro" id="IPR003661">
    <property type="entry name" value="HisK_dim/P_dom"/>
</dbReference>
<dbReference type="InterPro" id="IPR003594">
    <property type="entry name" value="HATPase_dom"/>
</dbReference>
<dbReference type="PROSITE" id="PS50109">
    <property type="entry name" value="HIS_KIN"/>
    <property type="match status" value="1"/>
</dbReference>
<accession>A0A7W5EBT0</accession>
<comment type="catalytic activity">
    <reaction evidence="1 14">
        <text>ATP + protein L-histidine = ADP + protein N-phospho-L-histidine.</text>
        <dbReference type="EC" id="2.7.13.3"/>
    </reaction>
</comment>
<evidence type="ECO:0000259" key="16">
    <source>
        <dbReference type="PROSITE" id="PS50885"/>
    </source>
</evidence>
<dbReference type="EMBL" id="JACHXS010000004">
    <property type="protein sequence ID" value="MBB3221917.1"/>
    <property type="molecule type" value="Genomic_DNA"/>
</dbReference>
<dbReference type="InterPro" id="IPR005467">
    <property type="entry name" value="His_kinase_dom"/>
</dbReference>
<evidence type="ECO:0000256" key="2">
    <source>
        <dbReference type="ARBA" id="ARBA00004533"/>
    </source>
</evidence>
<dbReference type="InterPro" id="IPR050428">
    <property type="entry name" value="TCS_sensor_his_kinase"/>
</dbReference>
<dbReference type="InterPro" id="IPR036890">
    <property type="entry name" value="HATPase_C_sf"/>
</dbReference>
<dbReference type="InterPro" id="IPR036097">
    <property type="entry name" value="HisK_dim/P_sf"/>
</dbReference>
<evidence type="ECO:0000256" key="5">
    <source>
        <dbReference type="ARBA" id="ARBA00022553"/>
    </source>
</evidence>
<evidence type="ECO:0000313" key="17">
    <source>
        <dbReference type="EMBL" id="MBB3221917.1"/>
    </source>
</evidence>
<keyword evidence="8 14" id="KW-0547">Nucleotide-binding</keyword>
<feature type="transmembrane region" description="Helical" evidence="14">
    <location>
        <begin position="12"/>
        <end position="34"/>
    </location>
</feature>
<dbReference type="EC" id="2.7.13.3" evidence="14"/>
<evidence type="ECO:0000256" key="1">
    <source>
        <dbReference type="ARBA" id="ARBA00000085"/>
    </source>
</evidence>
<dbReference type="Pfam" id="PF02518">
    <property type="entry name" value="HATPase_c"/>
    <property type="match status" value="1"/>
</dbReference>
<keyword evidence="3 14" id="KW-1003">Cell membrane</keyword>
<keyword evidence="11 14" id="KW-1133">Transmembrane helix</keyword>
<dbReference type="InterPro" id="IPR004358">
    <property type="entry name" value="Sig_transdc_His_kin-like_C"/>
</dbReference>
<gene>
    <name evidence="17" type="ORF">FHS02_002727</name>
</gene>
<sequence>MMARLRDSLAARVTATFVLVAALAAAGLGTWLYLSFVAEIERRDDIALLGKLRQIQLLLGRPGAPALLRTQPDLFRDTMSGQENSLVRFVGADGTVLADINAAGERYPVPPAAASPAPDRAAIASWTSRRGDPGRVVAGTARLGSGTGTGRGASTVTVIVARVYADRTAMFAEYRRRIAGAAAIAALVAALCGAWMLHRGLRPLRVLAEHAALVRPGTLDRRIAAAGAPSELQPLIGALNAMLARLQEGYARLSGFSADLAHEFRTPVANLLGQSQVMLAQPRSAAEYESLVASNIEELERLARMIESMLFLARAEQDEVAPASRPLQALDELSKVAGFFEGMAEERGLRLACAGGGEVLADPALLRRALANLLSNAVRHADAGSTIHLRAEADGGSTALSVENTGTPIGPEHLPYLFERFYRADAARNHAGGSTGLGLSIVRAIMALHGGSAAVHTDAARTRFTLHFPAVATPAPGSQRPDTARQ</sequence>
<evidence type="ECO:0000256" key="6">
    <source>
        <dbReference type="ARBA" id="ARBA00022679"/>
    </source>
</evidence>
<dbReference type="Pfam" id="PF00672">
    <property type="entry name" value="HAMP"/>
    <property type="match status" value="1"/>
</dbReference>
<evidence type="ECO:0000256" key="13">
    <source>
        <dbReference type="ARBA" id="ARBA00023136"/>
    </source>
</evidence>
<proteinExistence type="predicted"/>
<evidence type="ECO:0000259" key="15">
    <source>
        <dbReference type="PROSITE" id="PS50109"/>
    </source>
</evidence>
<dbReference type="GO" id="GO:0005524">
    <property type="term" value="F:ATP binding"/>
    <property type="evidence" value="ECO:0007669"/>
    <property type="project" value="UniProtKB-KW"/>
</dbReference>
<keyword evidence="7 14" id="KW-0812">Transmembrane</keyword>
<keyword evidence="10 14" id="KW-0067">ATP-binding</keyword>
<dbReference type="NCBIfam" id="TIGR01386">
    <property type="entry name" value="cztS_silS_copS"/>
    <property type="match status" value="1"/>
</dbReference>
<organism evidence="17 18">
    <name type="scientific">Pseudoduganella umbonata</name>
    <dbReference type="NCBI Taxonomy" id="864828"/>
    <lineage>
        <taxon>Bacteria</taxon>
        <taxon>Pseudomonadati</taxon>
        <taxon>Pseudomonadota</taxon>
        <taxon>Betaproteobacteria</taxon>
        <taxon>Burkholderiales</taxon>
        <taxon>Oxalobacteraceae</taxon>
        <taxon>Telluria group</taxon>
        <taxon>Pseudoduganella</taxon>
    </lineage>
</organism>
<dbReference type="PANTHER" id="PTHR45436">
    <property type="entry name" value="SENSOR HISTIDINE KINASE YKOH"/>
    <property type="match status" value="1"/>
</dbReference>
<name>A0A7W5EBT0_9BURK</name>
<dbReference type="InterPro" id="IPR003660">
    <property type="entry name" value="HAMP_dom"/>
</dbReference>
<evidence type="ECO:0000256" key="10">
    <source>
        <dbReference type="ARBA" id="ARBA00022840"/>
    </source>
</evidence>
<dbReference type="Proteomes" id="UP000584325">
    <property type="component" value="Unassembled WGS sequence"/>
</dbReference>
<keyword evidence="9 14" id="KW-0418">Kinase</keyword>
<dbReference type="InterPro" id="IPR006290">
    <property type="entry name" value="CztS_silS_copS"/>
</dbReference>
<dbReference type="Gene3D" id="6.10.340.10">
    <property type="match status" value="1"/>
</dbReference>
<evidence type="ECO:0000256" key="9">
    <source>
        <dbReference type="ARBA" id="ARBA00022777"/>
    </source>
</evidence>
<evidence type="ECO:0000256" key="4">
    <source>
        <dbReference type="ARBA" id="ARBA00022519"/>
    </source>
</evidence>
<feature type="transmembrane region" description="Helical" evidence="14">
    <location>
        <begin position="178"/>
        <end position="197"/>
    </location>
</feature>
<comment type="function">
    <text evidence="14">Member of a two-component regulatory system.</text>
</comment>
<evidence type="ECO:0000256" key="12">
    <source>
        <dbReference type="ARBA" id="ARBA00023012"/>
    </source>
</evidence>
<keyword evidence="12 14" id="KW-0902">Two-component regulatory system</keyword>
<dbReference type="SUPFAM" id="SSF47384">
    <property type="entry name" value="Homodimeric domain of signal transducing histidine kinase"/>
    <property type="match status" value="1"/>
</dbReference>
<dbReference type="SMART" id="SM00388">
    <property type="entry name" value="HisKA"/>
    <property type="match status" value="1"/>
</dbReference>